<feature type="transmembrane region" description="Helical" evidence="7">
    <location>
        <begin position="41"/>
        <end position="62"/>
    </location>
</feature>
<keyword evidence="4 7" id="KW-0812">Transmembrane</keyword>
<evidence type="ECO:0000256" key="5">
    <source>
        <dbReference type="ARBA" id="ARBA00022989"/>
    </source>
</evidence>
<dbReference type="PANTHER" id="PTHR23513:SF6">
    <property type="entry name" value="MAJOR FACILITATOR SUPERFAMILY ASSOCIATED DOMAIN-CONTAINING PROTEIN"/>
    <property type="match status" value="1"/>
</dbReference>
<dbReference type="Proteomes" id="UP000281738">
    <property type="component" value="Unassembled WGS sequence"/>
</dbReference>
<dbReference type="InterPro" id="IPR010290">
    <property type="entry name" value="TM_effector"/>
</dbReference>
<dbReference type="InterPro" id="IPR036259">
    <property type="entry name" value="MFS_trans_sf"/>
</dbReference>
<feature type="transmembrane region" description="Helical" evidence="7">
    <location>
        <begin position="369"/>
        <end position="386"/>
    </location>
</feature>
<evidence type="ECO:0000313" key="9">
    <source>
        <dbReference type="EMBL" id="ROR92169.1"/>
    </source>
</evidence>
<proteinExistence type="predicted"/>
<dbReference type="Gene3D" id="1.20.1250.20">
    <property type="entry name" value="MFS general substrate transporter like domains"/>
    <property type="match status" value="1"/>
</dbReference>
<dbReference type="RefSeq" id="WP_123391790.1">
    <property type="nucleotide sequence ID" value="NZ_RKHO01000001.1"/>
</dbReference>
<accession>A0A3N2CXE5</accession>
<dbReference type="PROSITE" id="PS50850">
    <property type="entry name" value="MFS"/>
    <property type="match status" value="1"/>
</dbReference>
<keyword evidence="3" id="KW-1003">Cell membrane</keyword>
<keyword evidence="5 7" id="KW-1133">Transmembrane helix</keyword>
<dbReference type="OrthoDB" id="145388at2"/>
<dbReference type="CDD" id="cd06173">
    <property type="entry name" value="MFS_MefA_like"/>
    <property type="match status" value="1"/>
</dbReference>
<dbReference type="InterPro" id="IPR020846">
    <property type="entry name" value="MFS_dom"/>
</dbReference>
<evidence type="ECO:0000256" key="1">
    <source>
        <dbReference type="ARBA" id="ARBA00004651"/>
    </source>
</evidence>
<protein>
    <submittedName>
        <fullName evidence="9">Putative MFS family arabinose efflux permease</fullName>
    </submittedName>
</protein>
<keyword evidence="2" id="KW-0813">Transport</keyword>
<dbReference type="GO" id="GO:0005886">
    <property type="term" value="C:plasma membrane"/>
    <property type="evidence" value="ECO:0007669"/>
    <property type="project" value="UniProtKB-SubCell"/>
</dbReference>
<dbReference type="EMBL" id="RKHO01000001">
    <property type="protein sequence ID" value="ROR92169.1"/>
    <property type="molecule type" value="Genomic_DNA"/>
</dbReference>
<feature type="transmembrane region" description="Helical" evidence="7">
    <location>
        <begin position="304"/>
        <end position="321"/>
    </location>
</feature>
<dbReference type="PANTHER" id="PTHR23513">
    <property type="entry name" value="INTEGRAL MEMBRANE EFFLUX PROTEIN-RELATED"/>
    <property type="match status" value="1"/>
</dbReference>
<sequence>MGTSFRWLVGAGWASNLGDGIVIAAGPLLVASETRDPFLVAMAWTLGFAPPLLLGLLAGVVADRVDRRLLITVANLCRVVLVGALSATVLTGHVSIAVVLVALFCVGVAETFADTTSATLLPMLVDREDLGTGNARLLAGVVTLNQLVGPPLGALLFGLGRAAPFLVQVVCVLAAVVMVRRLRLPSHGRRGTTRTTSVRRDIADGLRWVRHHAAVRTLVLTIVTFNVTFGAAWSVLVLYSLERLDMGALGFGLLTSALAAGGILGTFSYGWLERHVSLGNIMRVGLVVETLTHLGLALTTTPAVALAIFFVFGVHAFVWGTTSAAVRQRAVPMAMQGRVQSVYLIGVTGGIVVGSLLGGVIASRWGVTAPFWFAFGGSAVFLVLIWRQLVHIAHTDAQEPAST</sequence>
<evidence type="ECO:0000259" key="8">
    <source>
        <dbReference type="PROSITE" id="PS50850"/>
    </source>
</evidence>
<name>A0A3N2CXE5_9ACTN</name>
<keyword evidence="10" id="KW-1185">Reference proteome</keyword>
<feature type="transmembrane region" description="Helical" evidence="7">
    <location>
        <begin position="7"/>
        <end position="29"/>
    </location>
</feature>
<gene>
    <name evidence="9" type="ORF">EDD33_3053</name>
</gene>
<comment type="caution">
    <text evidence="9">The sequence shown here is derived from an EMBL/GenBank/DDBJ whole genome shotgun (WGS) entry which is preliminary data.</text>
</comment>
<evidence type="ECO:0000256" key="3">
    <source>
        <dbReference type="ARBA" id="ARBA00022475"/>
    </source>
</evidence>
<evidence type="ECO:0000313" key="10">
    <source>
        <dbReference type="Proteomes" id="UP000281738"/>
    </source>
</evidence>
<keyword evidence="6 7" id="KW-0472">Membrane</keyword>
<organism evidence="9 10">
    <name type="scientific">Nocardioides aurantiacus</name>
    <dbReference type="NCBI Taxonomy" id="86796"/>
    <lineage>
        <taxon>Bacteria</taxon>
        <taxon>Bacillati</taxon>
        <taxon>Actinomycetota</taxon>
        <taxon>Actinomycetes</taxon>
        <taxon>Propionibacteriales</taxon>
        <taxon>Nocardioidaceae</taxon>
        <taxon>Nocardioides</taxon>
    </lineage>
</organism>
<feature type="transmembrane region" description="Helical" evidence="7">
    <location>
        <begin position="165"/>
        <end position="182"/>
    </location>
</feature>
<comment type="subcellular location">
    <subcellularLocation>
        <location evidence="1">Cell membrane</location>
        <topology evidence="1">Multi-pass membrane protein</topology>
    </subcellularLocation>
</comment>
<evidence type="ECO:0000256" key="4">
    <source>
        <dbReference type="ARBA" id="ARBA00022692"/>
    </source>
</evidence>
<feature type="transmembrane region" description="Helical" evidence="7">
    <location>
        <begin position="247"/>
        <end position="269"/>
    </location>
</feature>
<evidence type="ECO:0000256" key="7">
    <source>
        <dbReference type="SAM" id="Phobius"/>
    </source>
</evidence>
<dbReference type="AlphaFoldDB" id="A0A3N2CXE5"/>
<feature type="domain" description="Major facilitator superfamily (MFS) profile" evidence="8">
    <location>
        <begin position="214"/>
        <end position="403"/>
    </location>
</feature>
<dbReference type="GO" id="GO:0022857">
    <property type="term" value="F:transmembrane transporter activity"/>
    <property type="evidence" value="ECO:0007669"/>
    <property type="project" value="InterPro"/>
</dbReference>
<dbReference type="Pfam" id="PF05977">
    <property type="entry name" value="MFS_3"/>
    <property type="match status" value="1"/>
</dbReference>
<evidence type="ECO:0000256" key="2">
    <source>
        <dbReference type="ARBA" id="ARBA00022448"/>
    </source>
</evidence>
<evidence type="ECO:0000256" key="6">
    <source>
        <dbReference type="ARBA" id="ARBA00023136"/>
    </source>
</evidence>
<feature type="transmembrane region" description="Helical" evidence="7">
    <location>
        <begin position="217"/>
        <end position="241"/>
    </location>
</feature>
<feature type="transmembrane region" description="Helical" evidence="7">
    <location>
        <begin position="281"/>
        <end position="298"/>
    </location>
</feature>
<dbReference type="SUPFAM" id="SSF103473">
    <property type="entry name" value="MFS general substrate transporter"/>
    <property type="match status" value="1"/>
</dbReference>
<reference evidence="9 10" key="1">
    <citation type="submission" date="2018-11" db="EMBL/GenBank/DDBJ databases">
        <title>Sequencing the genomes of 1000 actinobacteria strains.</title>
        <authorList>
            <person name="Klenk H.-P."/>
        </authorList>
    </citation>
    <scope>NUCLEOTIDE SEQUENCE [LARGE SCALE GENOMIC DNA]</scope>
    <source>
        <strain evidence="9 10">DSM 12652</strain>
    </source>
</reference>
<feature type="transmembrane region" description="Helical" evidence="7">
    <location>
        <begin position="342"/>
        <end position="363"/>
    </location>
</feature>